<dbReference type="PIRSF" id="PIRSF037442">
    <property type="entry name" value="UCP037442_abhydr"/>
    <property type="match status" value="1"/>
</dbReference>
<dbReference type="GO" id="GO:0016787">
    <property type="term" value="F:hydrolase activity"/>
    <property type="evidence" value="ECO:0007669"/>
    <property type="project" value="UniProtKB-KW"/>
</dbReference>
<evidence type="ECO:0000259" key="1">
    <source>
        <dbReference type="Pfam" id="PF12697"/>
    </source>
</evidence>
<name>A0A4Q2SVJ9_9HYPH</name>
<protein>
    <submittedName>
        <fullName evidence="2">Alpha/beta fold hydrolase</fullName>
    </submittedName>
</protein>
<reference evidence="2 3" key="1">
    <citation type="submission" date="2019-01" db="EMBL/GenBank/DDBJ databases">
        <authorList>
            <person name="Deng T."/>
        </authorList>
    </citation>
    <scope>NUCLEOTIDE SEQUENCE [LARGE SCALE GENOMIC DNA]</scope>
    <source>
        <strain evidence="2 3">F8825</strain>
    </source>
</reference>
<organism evidence="2 3">
    <name type="scientific">Ciceribacter ferrooxidans</name>
    <dbReference type="NCBI Taxonomy" id="2509717"/>
    <lineage>
        <taxon>Bacteria</taxon>
        <taxon>Pseudomonadati</taxon>
        <taxon>Pseudomonadota</taxon>
        <taxon>Alphaproteobacteria</taxon>
        <taxon>Hyphomicrobiales</taxon>
        <taxon>Rhizobiaceae</taxon>
        <taxon>Ciceribacter</taxon>
    </lineage>
</organism>
<accession>A0A4Q2SVJ9</accession>
<evidence type="ECO:0000313" key="2">
    <source>
        <dbReference type="EMBL" id="RYC10106.1"/>
    </source>
</evidence>
<evidence type="ECO:0000313" key="3">
    <source>
        <dbReference type="Proteomes" id="UP000291088"/>
    </source>
</evidence>
<keyword evidence="2" id="KW-0378">Hydrolase</keyword>
<proteinExistence type="predicted"/>
<dbReference type="Pfam" id="PF12697">
    <property type="entry name" value="Abhydrolase_6"/>
    <property type="match status" value="1"/>
</dbReference>
<gene>
    <name evidence="2" type="ORF">EUU22_18720</name>
</gene>
<dbReference type="InterPro" id="IPR017208">
    <property type="entry name" value="UCP037442_abhydr"/>
</dbReference>
<dbReference type="RefSeq" id="WP_129333497.1">
    <property type="nucleotide sequence ID" value="NZ_SDVB01000253.1"/>
</dbReference>
<dbReference type="Proteomes" id="UP000291088">
    <property type="component" value="Unassembled WGS sequence"/>
</dbReference>
<dbReference type="InterPro" id="IPR000073">
    <property type="entry name" value="AB_hydrolase_1"/>
</dbReference>
<dbReference type="InterPro" id="IPR029058">
    <property type="entry name" value="AB_hydrolase_fold"/>
</dbReference>
<comment type="caution">
    <text evidence="2">The sequence shown here is derived from an EMBL/GenBank/DDBJ whole genome shotgun (WGS) entry which is preliminary data.</text>
</comment>
<keyword evidence="3" id="KW-1185">Reference proteome</keyword>
<dbReference type="SUPFAM" id="SSF53474">
    <property type="entry name" value="alpha/beta-Hydrolases"/>
    <property type="match status" value="1"/>
</dbReference>
<dbReference type="AlphaFoldDB" id="A0A4Q2SVJ9"/>
<dbReference type="EMBL" id="SDVB01000253">
    <property type="protein sequence ID" value="RYC10106.1"/>
    <property type="molecule type" value="Genomic_DNA"/>
</dbReference>
<feature type="domain" description="AB hydrolase-1" evidence="1">
    <location>
        <begin position="59"/>
        <end position="287"/>
    </location>
</feature>
<dbReference type="OrthoDB" id="9785076at2"/>
<sequence length="316" mass="35728">MAEYSRTQERSGHLANDGLQSVDGREITLRCKDGVTLHGHVWSGRVDPRCGTVVVNAATGVHARYYHYFARFLAEHGFNVLTYDYRGIGLSRPGRLRGCGFRWRDWGERDFEAALDFAEKLGDGPVAVVGHSIGGFLPGFAANARRIDRMLTVGAQYAYWRDYAARERLRLFLKWHLVMPALTAVFGYFPGERLGWLEDLPAAVANEWSFRREHMERSYPARERQAILKSFAAVTAPILAITASDDEFATVAAIRRALRYYRHAPATEVVLSPADLGVDRLGHFDLFHARHASGFWLDALLWLRDGINPWPGRKPL</sequence>
<dbReference type="Gene3D" id="3.40.50.1820">
    <property type="entry name" value="alpha/beta hydrolase"/>
    <property type="match status" value="1"/>
</dbReference>